<dbReference type="EMBL" id="MJUW02000058">
    <property type="protein sequence ID" value="OQD46101.1"/>
    <property type="molecule type" value="Genomic_DNA"/>
</dbReference>
<reference evidence="1 2" key="1">
    <citation type="journal article" date="2016" name="Genome Announc.">
        <title>Draft Genome Sequence of the Anaerobic Ammonium-Oxidizing Bacterium 'Candidatus Brocadia sp. 40'.</title>
        <authorList>
            <person name="Ali M."/>
            <person name="Haroon M.F."/>
            <person name="Narita Y."/>
            <person name="Zhang L."/>
            <person name="Rangel Shaw D."/>
            <person name="Okabe S."/>
            <person name="Saikaly P.E."/>
        </authorList>
    </citation>
    <scope>NUCLEOTIDE SEQUENCE [LARGE SCALE GENOMIC DNA]</scope>
    <source>
        <strain evidence="1 2">40</strain>
    </source>
</reference>
<accession>A0A1V6M117</accession>
<sequence length="164" mass="19441">MKDGFVDMTAEEPLGEINLYSEFVLLYQRLEKELTRMNPGCNRCGTCCSFSAFDHVLYASAIEVDFITRNVEVPDFNISDNRCPFLKDNQCSIRDFRTLGCRIFYCNPHYKEILCDMYEKYCQMMKELNDKYKIQWKYLPFLDQLAEFKSEQAARLSSYSERLK</sequence>
<organism evidence="1 2">
    <name type="scientific">Candidatus Brocadia sapporoensis</name>
    <dbReference type="NCBI Taxonomy" id="392547"/>
    <lineage>
        <taxon>Bacteria</taxon>
        <taxon>Pseudomonadati</taxon>
        <taxon>Planctomycetota</taxon>
        <taxon>Candidatus Brocadiia</taxon>
        <taxon>Candidatus Brocadiales</taxon>
        <taxon>Candidatus Brocadiaceae</taxon>
        <taxon>Candidatus Brocadia</taxon>
    </lineage>
</organism>
<protein>
    <recommendedName>
        <fullName evidence="3">Zinc/iron-chelating domain-containing protein</fullName>
    </recommendedName>
</protein>
<comment type="caution">
    <text evidence="1">The sequence shown here is derived from an EMBL/GenBank/DDBJ whole genome shotgun (WGS) entry which is preliminary data.</text>
</comment>
<keyword evidence="2" id="KW-1185">Reference proteome</keyword>
<dbReference type="RefSeq" id="WP_070066738.1">
    <property type="nucleotide sequence ID" value="NZ_MJUW02000058.1"/>
</dbReference>
<name>A0A1V6M117_9BACT</name>
<evidence type="ECO:0008006" key="3">
    <source>
        <dbReference type="Google" id="ProtNLM"/>
    </source>
</evidence>
<gene>
    <name evidence="1" type="ORF">BIY37_05055</name>
</gene>
<evidence type="ECO:0000313" key="1">
    <source>
        <dbReference type="EMBL" id="OQD46101.1"/>
    </source>
</evidence>
<dbReference type="AlphaFoldDB" id="A0A1V6M117"/>
<proteinExistence type="predicted"/>
<dbReference type="Proteomes" id="UP000242219">
    <property type="component" value="Unassembled WGS sequence"/>
</dbReference>
<evidence type="ECO:0000313" key="2">
    <source>
        <dbReference type="Proteomes" id="UP000242219"/>
    </source>
</evidence>